<organism evidence="3 4">
    <name type="scientific">Cryptosporangium japonicum</name>
    <dbReference type="NCBI Taxonomy" id="80872"/>
    <lineage>
        <taxon>Bacteria</taxon>
        <taxon>Bacillati</taxon>
        <taxon>Actinomycetota</taxon>
        <taxon>Actinomycetes</taxon>
        <taxon>Cryptosporangiales</taxon>
        <taxon>Cryptosporangiaceae</taxon>
        <taxon>Cryptosporangium</taxon>
    </lineage>
</organism>
<dbReference type="Pfam" id="PF02441">
    <property type="entry name" value="Flavoprotein"/>
    <property type="match status" value="1"/>
</dbReference>
<dbReference type="SUPFAM" id="SSF52507">
    <property type="entry name" value="Homo-oligomeric flavin-containing Cys decarboxylases, HFCD"/>
    <property type="match status" value="1"/>
</dbReference>
<dbReference type="PANTHER" id="PTHR14359">
    <property type="entry name" value="HOMO-OLIGOMERIC FLAVIN CONTAINING CYS DECARBOXYLASE FAMILY"/>
    <property type="match status" value="1"/>
</dbReference>
<comment type="caution">
    <text evidence="3">The sequence shown here is derived from an EMBL/GenBank/DDBJ whole genome shotgun (WGS) entry which is preliminary data.</text>
</comment>
<dbReference type="RefSeq" id="WP_344651231.1">
    <property type="nucleotide sequence ID" value="NZ_BAAAGX010000018.1"/>
</dbReference>
<reference evidence="4" key="1">
    <citation type="journal article" date="2019" name="Int. J. Syst. Evol. Microbiol.">
        <title>The Global Catalogue of Microorganisms (GCM) 10K type strain sequencing project: providing services to taxonomists for standard genome sequencing and annotation.</title>
        <authorList>
            <consortium name="The Broad Institute Genomics Platform"/>
            <consortium name="The Broad Institute Genome Sequencing Center for Infectious Disease"/>
            <person name="Wu L."/>
            <person name="Ma J."/>
        </authorList>
    </citation>
    <scope>NUCLEOTIDE SEQUENCE [LARGE SCALE GENOMIC DNA]</scope>
    <source>
        <strain evidence="4">JCM 10425</strain>
    </source>
</reference>
<evidence type="ECO:0000313" key="3">
    <source>
        <dbReference type="EMBL" id="GAA0257728.1"/>
    </source>
</evidence>
<feature type="compositionally biased region" description="Basic and acidic residues" evidence="1">
    <location>
        <begin position="176"/>
        <end position="186"/>
    </location>
</feature>
<feature type="region of interest" description="Disordered" evidence="1">
    <location>
        <begin position="147"/>
        <end position="186"/>
    </location>
</feature>
<protein>
    <submittedName>
        <fullName evidence="3">Flavoprotein</fullName>
    </submittedName>
</protein>
<evidence type="ECO:0000256" key="1">
    <source>
        <dbReference type="SAM" id="MobiDB-lite"/>
    </source>
</evidence>
<evidence type="ECO:0000259" key="2">
    <source>
        <dbReference type="Pfam" id="PF02441"/>
    </source>
</evidence>
<accession>A0ABP3EAP3</accession>
<keyword evidence="4" id="KW-1185">Reference proteome</keyword>
<feature type="domain" description="Flavoprotein" evidence="2">
    <location>
        <begin position="6"/>
        <end position="135"/>
    </location>
</feature>
<dbReference type="Proteomes" id="UP001500967">
    <property type="component" value="Unassembled WGS sequence"/>
</dbReference>
<dbReference type="InterPro" id="IPR003382">
    <property type="entry name" value="Flavoprotein"/>
</dbReference>
<name>A0ABP3EAP3_9ACTN</name>
<proteinExistence type="predicted"/>
<evidence type="ECO:0000313" key="4">
    <source>
        <dbReference type="Proteomes" id="UP001500967"/>
    </source>
</evidence>
<dbReference type="EMBL" id="BAAAGX010000018">
    <property type="protein sequence ID" value="GAA0257728.1"/>
    <property type="molecule type" value="Genomic_DNA"/>
</dbReference>
<dbReference type="Gene3D" id="3.40.50.1950">
    <property type="entry name" value="Flavin prenyltransferase-like"/>
    <property type="match status" value="1"/>
</dbReference>
<dbReference type="InterPro" id="IPR036551">
    <property type="entry name" value="Flavin_trans-like"/>
</dbReference>
<gene>
    <name evidence="3" type="ORF">GCM10009539_48890</name>
</gene>
<dbReference type="PANTHER" id="PTHR14359:SF6">
    <property type="entry name" value="PHOSPHOPANTOTHENOYLCYSTEINE DECARBOXYLASE"/>
    <property type="match status" value="1"/>
</dbReference>
<sequence length="186" mass="19448">MSEYLALVACGAPLAARVHEVAAAAQRHGWVVRVVATASAMNWVDAERVEDITGHAPLVEQRRPGEPKRFPTPGHVVVCPATFNSINKLATGIMDNYAAGLVCEALASGTPLTIVPTVGDALWGHPALAPHLARLTSAGVRFVDPGSGRVGDPRPTGGDVDAFNPEWAIPTGTAARTDRVARPGPR</sequence>